<evidence type="ECO:0000256" key="1">
    <source>
        <dbReference type="ARBA" id="ARBA00000632"/>
    </source>
</evidence>
<evidence type="ECO:0000256" key="4">
    <source>
        <dbReference type="ARBA" id="ARBA00022801"/>
    </source>
</evidence>
<dbReference type="InterPro" id="IPR023347">
    <property type="entry name" value="Lysozyme_dom_sf"/>
</dbReference>
<evidence type="ECO:0000256" key="2">
    <source>
        <dbReference type="ARBA" id="ARBA00022529"/>
    </source>
</evidence>
<comment type="caution">
    <text evidence="8">The sequence shown here is derived from an EMBL/GenBank/DDBJ whole genome shotgun (WGS) entry which is preliminary data.</text>
</comment>
<dbReference type="InterPro" id="IPR034690">
    <property type="entry name" value="Endolysin_T4_type"/>
</dbReference>
<gene>
    <name evidence="8" type="ORF">JZM24_00700</name>
</gene>
<dbReference type="PANTHER" id="PTHR38107">
    <property type="match status" value="1"/>
</dbReference>
<dbReference type="Proteomes" id="UP000811282">
    <property type="component" value="Unassembled WGS sequence"/>
</dbReference>
<dbReference type="InterPro" id="IPR033907">
    <property type="entry name" value="Endolysin_autolysin"/>
</dbReference>
<keyword evidence="6 7" id="KW-0326">Glycosidase</keyword>
<dbReference type="HAMAP" id="MF_04110">
    <property type="entry name" value="ENDOLYSIN_T4"/>
    <property type="match status" value="1"/>
</dbReference>
<sequence>MNISQNGVARIKAFEGLKLTAYQCSADKWTIGYGHTNGVKAEEVITLEQADAFLRDDIDAVVERLNALITVPVSQNQFDALCSLAFNIGIEAFATSTLLKKLNEGDYPGAAAEFPKWCRATVKGKKESLSGLIERRQEEKALFESRE</sequence>
<dbReference type="EMBL" id="JAFJYC010000001">
    <property type="protein sequence ID" value="MBT9431058.1"/>
    <property type="molecule type" value="Genomic_DNA"/>
</dbReference>
<accession>A0ABS5Y7Z1</accession>
<keyword evidence="2 7" id="KW-0929">Antimicrobial</keyword>
<dbReference type="PANTHER" id="PTHR38107:SF3">
    <property type="entry name" value="LYSOZYME RRRD-RELATED"/>
    <property type="match status" value="1"/>
</dbReference>
<name>A0ABS5Y7Z1_9GAMM</name>
<keyword evidence="5" id="KW-1035">Host cytoplasm</keyword>
<evidence type="ECO:0000256" key="7">
    <source>
        <dbReference type="RuleBase" id="RU003788"/>
    </source>
</evidence>
<evidence type="ECO:0000256" key="5">
    <source>
        <dbReference type="ARBA" id="ARBA00023200"/>
    </source>
</evidence>
<protein>
    <recommendedName>
        <fullName evidence="7">Lysozyme</fullName>
        <ecNumber evidence="7">3.2.1.17</ecNumber>
    </recommendedName>
</protein>
<dbReference type="InterPro" id="IPR051018">
    <property type="entry name" value="Bacteriophage_GH24"/>
</dbReference>
<evidence type="ECO:0000313" key="9">
    <source>
        <dbReference type="Proteomes" id="UP000811282"/>
    </source>
</evidence>
<comment type="catalytic activity">
    <reaction evidence="1 7">
        <text>Hydrolysis of (1-&gt;4)-beta-linkages between N-acetylmuramic acid and N-acetyl-D-glucosamine residues in a peptidoglycan and between N-acetyl-D-glucosamine residues in chitodextrins.</text>
        <dbReference type="EC" id="3.2.1.17"/>
    </reaction>
</comment>
<keyword evidence="4 7" id="KW-0378">Hydrolase</keyword>
<dbReference type="InterPro" id="IPR023346">
    <property type="entry name" value="Lysozyme-like_dom_sf"/>
</dbReference>
<proteinExistence type="inferred from homology"/>
<comment type="similarity">
    <text evidence="7">Belongs to the glycosyl hydrolase 24 family.</text>
</comment>
<keyword evidence="9" id="KW-1185">Reference proteome</keyword>
<dbReference type="InterPro" id="IPR002196">
    <property type="entry name" value="Glyco_hydro_24"/>
</dbReference>
<organism evidence="8 9">
    <name type="scientific">Candidatus Sodalis endolongispinus</name>
    <dbReference type="NCBI Taxonomy" id="2812662"/>
    <lineage>
        <taxon>Bacteria</taxon>
        <taxon>Pseudomonadati</taxon>
        <taxon>Pseudomonadota</taxon>
        <taxon>Gammaproteobacteria</taxon>
        <taxon>Enterobacterales</taxon>
        <taxon>Bruguierivoracaceae</taxon>
        <taxon>Sodalis</taxon>
    </lineage>
</organism>
<dbReference type="Pfam" id="PF00959">
    <property type="entry name" value="Phage_lysozyme"/>
    <property type="match status" value="1"/>
</dbReference>
<reference evidence="8 9" key="1">
    <citation type="journal article" date="2021" name="Genome Biol. Evol.">
        <title>The evolution of interdependence in a four-way mealybug symbiosis.</title>
        <authorList>
            <person name="Garber A.I."/>
            <person name="Kupper M."/>
            <person name="Laetsch D.R."/>
            <person name="Weldon S.R."/>
            <person name="Ladinsky M.S."/>
            <person name="Bjorkman P.J."/>
            <person name="McCutcheon J.P."/>
        </authorList>
    </citation>
    <scope>NUCLEOTIDE SEQUENCE [LARGE SCALE GENOMIC DNA]</scope>
    <source>
        <strain evidence="8">SOD</strain>
    </source>
</reference>
<dbReference type="RefSeq" id="WP_215669946.1">
    <property type="nucleotide sequence ID" value="NZ_JAFJYC010000001.1"/>
</dbReference>
<keyword evidence="3 7" id="KW-0081">Bacteriolytic enzyme</keyword>
<dbReference type="Gene3D" id="1.10.530.40">
    <property type="match status" value="1"/>
</dbReference>
<evidence type="ECO:0000256" key="3">
    <source>
        <dbReference type="ARBA" id="ARBA00022638"/>
    </source>
</evidence>
<dbReference type="SUPFAM" id="SSF53955">
    <property type="entry name" value="Lysozyme-like"/>
    <property type="match status" value="1"/>
</dbReference>
<evidence type="ECO:0000313" key="8">
    <source>
        <dbReference type="EMBL" id="MBT9431058.1"/>
    </source>
</evidence>
<dbReference type="EC" id="3.2.1.17" evidence="7"/>
<evidence type="ECO:0000256" key="6">
    <source>
        <dbReference type="ARBA" id="ARBA00023295"/>
    </source>
</evidence>
<dbReference type="CDD" id="cd00737">
    <property type="entry name" value="lyz_endolysin_autolysin"/>
    <property type="match status" value="1"/>
</dbReference>